<evidence type="ECO:0000313" key="3">
    <source>
        <dbReference type="Proteomes" id="UP000789901"/>
    </source>
</evidence>
<proteinExistence type="predicted"/>
<gene>
    <name evidence="2" type="ORF">GMARGA_LOCUS6747</name>
</gene>
<comment type="caution">
    <text evidence="2">The sequence shown here is derived from an EMBL/GenBank/DDBJ whole genome shotgun (WGS) entry which is preliminary data.</text>
</comment>
<dbReference type="Proteomes" id="UP000789901">
    <property type="component" value="Unassembled WGS sequence"/>
</dbReference>
<accession>A0ABN7UJG1</accession>
<dbReference type="EMBL" id="CAJVQB010003116">
    <property type="protein sequence ID" value="CAG8598133.1"/>
    <property type="molecule type" value="Genomic_DNA"/>
</dbReference>
<protein>
    <submittedName>
        <fullName evidence="2">42051_t:CDS:1</fullName>
    </submittedName>
</protein>
<reference evidence="2 3" key="1">
    <citation type="submission" date="2021-06" db="EMBL/GenBank/DDBJ databases">
        <authorList>
            <person name="Kallberg Y."/>
            <person name="Tangrot J."/>
            <person name="Rosling A."/>
        </authorList>
    </citation>
    <scope>NUCLEOTIDE SEQUENCE [LARGE SCALE GENOMIC DNA]</scope>
    <source>
        <strain evidence="2 3">120-4 pot B 10/14</strain>
    </source>
</reference>
<evidence type="ECO:0000256" key="1">
    <source>
        <dbReference type="SAM" id="MobiDB-lite"/>
    </source>
</evidence>
<feature type="compositionally biased region" description="Low complexity" evidence="1">
    <location>
        <begin position="41"/>
        <end position="51"/>
    </location>
</feature>
<organism evidence="2 3">
    <name type="scientific">Gigaspora margarita</name>
    <dbReference type="NCBI Taxonomy" id="4874"/>
    <lineage>
        <taxon>Eukaryota</taxon>
        <taxon>Fungi</taxon>
        <taxon>Fungi incertae sedis</taxon>
        <taxon>Mucoromycota</taxon>
        <taxon>Glomeromycotina</taxon>
        <taxon>Glomeromycetes</taxon>
        <taxon>Diversisporales</taxon>
        <taxon>Gigasporaceae</taxon>
        <taxon>Gigaspora</taxon>
    </lineage>
</organism>
<name>A0ABN7UJG1_GIGMA</name>
<evidence type="ECO:0000313" key="2">
    <source>
        <dbReference type="EMBL" id="CAG8598133.1"/>
    </source>
</evidence>
<sequence>MFMTNTNYSFVCYSFRDGLGDGGLRNSGLGNSDLKDSSNRGSYLRGDLSSDGGSGSGRTCNKQKKLCLVVALV</sequence>
<feature type="region of interest" description="Disordered" evidence="1">
    <location>
        <begin position="29"/>
        <end position="60"/>
    </location>
</feature>
<keyword evidence="3" id="KW-1185">Reference proteome</keyword>